<dbReference type="InterPro" id="IPR057670">
    <property type="entry name" value="SH3_retrovirus"/>
</dbReference>
<dbReference type="CDD" id="cd09272">
    <property type="entry name" value="RNase_HI_RT_Ty1"/>
    <property type="match status" value="1"/>
</dbReference>
<dbReference type="InterPro" id="IPR012337">
    <property type="entry name" value="RNaseH-like_sf"/>
</dbReference>
<evidence type="ECO:0000256" key="2">
    <source>
        <dbReference type="ARBA" id="ARBA00022750"/>
    </source>
</evidence>
<dbReference type="SUPFAM" id="SSF53098">
    <property type="entry name" value="Ribonuclease H-like"/>
    <property type="match status" value="1"/>
</dbReference>
<dbReference type="AlphaFoldDB" id="A0AA38SZ66"/>
<dbReference type="GO" id="GO:0004190">
    <property type="term" value="F:aspartic-type endopeptidase activity"/>
    <property type="evidence" value="ECO:0007669"/>
    <property type="project" value="UniProtKB-KW"/>
</dbReference>
<dbReference type="PROSITE" id="PS50994">
    <property type="entry name" value="INTEGRASE"/>
    <property type="match status" value="1"/>
</dbReference>
<proteinExistence type="predicted"/>
<organism evidence="4 5">
    <name type="scientific">Centaurea solstitialis</name>
    <name type="common">yellow star-thistle</name>
    <dbReference type="NCBI Taxonomy" id="347529"/>
    <lineage>
        <taxon>Eukaryota</taxon>
        <taxon>Viridiplantae</taxon>
        <taxon>Streptophyta</taxon>
        <taxon>Embryophyta</taxon>
        <taxon>Tracheophyta</taxon>
        <taxon>Spermatophyta</taxon>
        <taxon>Magnoliopsida</taxon>
        <taxon>eudicotyledons</taxon>
        <taxon>Gunneridae</taxon>
        <taxon>Pentapetalae</taxon>
        <taxon>asterids</taxon>
        <taxon>campanulids</taxon>
        <taxon>Asterales</taxon>
        <taxon>Asteraceae</taxon>
        <taxon>Carduoideae</taxon>
        <taxon>Cardueae</taxon>
        <taxon>Centaureinae</taxon>
        <taxon>Centaurea</taxon>
    </lineage>
</organism>
<evidence type="ECO:0000256" key="1">
    <source>
        <dbReference type="ARBA" id="ARBA00022670"/>
    </source>
</evidence>
<sequence length="645" mass="73206">MTGYKELLHNYVERPGGTVSFGNKTTGVIKGYGILTNGKVSIKKVLYVEGLSHNLFSASQFCDGYNIVLFSIINCLIINSNGVEIFEGRRFYNLYVVDFPVIDSSKPVCLFSKATKGESWLWHRRFSHQNFSDISKLANGGLVKGLPKLTFDRDSLCPACQMGKMKRSSHKSKTESSCQSPLEMLHMDLCGPMRIQSISGKKYILVMVDEYSRYTWLEFLRMKSEAPELIIKFIKRIQVLLQLPVRKIRSDNGTEFKNATLDAYLTSVGISHNFSGAYTPQQNGVVERRNRTLVEAARTMLAYSGLPLTFWAEAVSTACFTQNRTIITKRFKKTPYHIINHRVPNVKFFHVFGCRCYILNNRDNLGKFDKKADEGFFLGYSLTSKTFRVYNKRTKMVMETVYVTFDETVSMTSEHSSSGLEIHSQASPTTSDSITDPNSSELDLLFSTCFCARFQANPKESHLAAVKRILRYLKGTPELGLWYPKDSSFELISFTDSDYGGCKLDRKSTSGSCQFLGDKLVSWTSKKQNCVSTSTAEAEYVTAASCCSQVLWMKTQLLDYGYKLKRVPIYCDSESAIAITSNPVQHSKTKHIDIRYHFIKDNVEKGNIEMFFVQTDYQLADLFTKPLDEKRFNFLVSKLGMLTPT</sequence>
<dbReference type="InterPro" id="IPR039537">
    <property type="entry name" value="Retrotran_Ty1/copia-like"/>
</dbReference>
<dbReference type="Proteomes" id="UP001172457">
    <property type="component" value="Chromosome 4"/>
</dbReference>
<keyword evidence="2" id="KW-0064">Aspartyl protease</keyword>
<dbReference type="Pfam" id="PF13976">
    <property type="entry name" value="gag_pre-integrs"/>
    <property type="match status" value="1"/>
</dbReference>
<gene>
    <name evidence="4" type="ORF">OSB04_015490</name>
</gene>
<feature type="domain" description="Integrase catalytic" evidence="3">
    <location>
        <begin position="177"/>
        <end position="343"/>
    </location>
</feature>
<keyword evidence="5" id="KW-1185">Reference proteome</keyword>
<evidence type="ECO:0000313" key="4">
    <source>
        <dbReference type="EMBL" id="KAJ9551445.1"/>
    </source>
</evidence>
<dbReference type="InterPro" id="IPR025724">
    <property type="entry name" value="GAG-pre-integrase_dom"/>
</dbReference>
<dbReference type="InterPro" id="IPR043502">
    <property type="entry name" value="DNA/RNA_pol_sf"/>
</dbReference>
<dbReference type="PANTHER" id="PTHR42648">
    <property type="entry name" value="TRANSPOSASE, PUTATIVE-RELATED"/>
    <property type="match status" value="1"/>
</dbReference>
<dbReference type="EMBL" id="JARYMX010000004">
    <property type="protein sequence ID" value="KAJ9551445.1"/>
    <property type="molecule type" value="Genomic_DNA"/>
</dbReference>
<dbReference type="GO" id="GO:0003676">
    <property type="term" value="F:nucleic acid binding"/>
    <property type="evidence" value="ECO:0007669"/>
    <property type="project" value="InterPro"/>
</dbReference>
<name>A0AA38SZ66_9ASTR</name>
<dbReference type="Pfam" id="PF00665">
    <property type="entry name" value="rve"/>
    <property type="match status" value="1"/>
</dbReference>
<dbReference type="GO" id="GO:0006508">
    <property type="term" value="P:proteolysis"/>
    <property type="evidence" value="ECO:0007669"/>
    <property type="project" value="UniProtKB-KW"/>
</dbReference>
<dbReference type="Pfam" id="PF25597">
    <property type="entry name" value="SH3_retrovirus"/>
    <property type="match status" value="1"/>
</dbReference>
<keyword evidence="1" id="KW-0645">Protease</keyword>
<reference evidence="4" key="1">
    <citation type="submission" date="2023-03" db="EMBL/GenBank/DDBJ databases">
        <title>Chromosome-scale reference genome and RAD-based genetic map of yellow starthistle (Centaurea solstitialis) reveal putative structural variation and QTLs associated with invader traits.</title>
        <authorList>
            <person name="Reatini B."/>
            <person name="Cang F.A."/>
            <person name="Jiang Q."/>
            <person name="Mckibben M.T.W."/>
            <person name="Barker M.S."/>
            <person name="Rieseberg L.H."/>
            <person name="Dlugosch K.M."/>
        </authorList>
    </citation>
    <scope>NUCLEOTIDE SEQUENCE</scope>
    <source>
        <strain evidence="4">CAN-66</strain>
        <tissue evidence="4">Leaf</tissue>
    </source>
</reference>
<evidence type="ECO:0000313" key="5">
    <source>
        <dbReference type="Proteomes" id="UP001172457"/>
    </source>
</evidence>
<keyword evidence="2" id="KW-0378">Hydrolase</keyword>
<dbReference type="InterPro" id="IPR036397">
    <property type="entry name" value="RNaseH_sf"/>
</dbReference>
<comment type="caution">
    <text evidence="4">The sequence shown here is derived from an EMBL/GenBank/DDBJ whole genome shotgun (WGS) entry which is preliminary data.</text>
</comment>
<accession>A0AA38SZ66</accession>
<dbReference type="InterPro" id="IPR001584">
    <property type="entry name" value="Integrase_cat-core"/>
</dbReference>
<dbReference type="SUPFAM" id="SSF56672">
    <property type="entry name" value="DNA/RNA polymerases"/>
    <property type="match status" value="1"/>
</dbReference>
<dbReference type="PANTHER" id="PTHR42648:SF18">
    <property type="entry name" value="RETROTRANSPOSON, UNCLASSIFIED-LIKE PROTEIN"/>
    <property type="match status" value="1"/>
</dbReference>
<dbReference type="Pfam" id="PF22936">
    <property type="entry name" value="Pol_BBD"/>
    <property type="match status" value="1"/>
</dbReference>
<dbReference type="Gene3D" id="3.30.420.10">
    <property type="entry name" value="Ribonuclease H-like superfamily/Ribonuclease H"/>
    <property type="match status" value="1"/>
</dbReference>
<evidence type="ECO:0000259" key="3">
    <source>
        <dbReference type="PROSITE" id="PS50994"/>
    </source>
</evidence>
<dbReference type="InterPro" id="IPR054722">
    <property type="entry name" value="PolX-like_BBD"/>
</dbReference>
<dbReference type="GO" id="GO:0015074">
    <property type="term" value="P:DNA integration"/>
    <property type="evidence" value="ECO:0007669"/>
    <property type="project" value="InterPro"/>
</dbReference>
<protein>
    <recommendedName>
        <fullName evidence="3">Integrase catalytic domain-containing protein</fullName>
    </recommendedName>
</protein>